<dbReference type="Pfam" id="PF02854">
    <property type="entry name" value="MIF4G"/>
    <property type="match status" value="2"/>
</dbReference>
<proteinExistence type="predicted"/>
<evidence type="ECO:0000313" key="4">
    <source>
        <dbReference type="Proteomes" id="UP001239994"/>
    </source>
</evidence>
<dbReference type="GO" id="GO:0003729">
    <property type="term" value="F:mRNA binding"/>
    <property type="evidence" value="ECO:0007669"/>
    <property type="project" value="TreeGrafter"/>
</dbReference>
<keyword evidence="4" id="KW-1185">Reference proteome</keyword>
<evidence type="ECO:0000256" key="1">
    <source>
        <dbReference type="SAM" id="MobiDB-lite"/>
    </source>
</evidence>
<dbReference type="SMART" id="SM00543">
    <property type="entry name" value="MIF4G"/>
    <property type="match status" value="1"/>
</dbReference>
<feature type="region of interest" description="Disordered" evidence="1">
    <location>
        <begin position="458"/>
        <end position="485"/>
    </location>
</feature>
<dbReference type="PANTHER" id="PTHR23253">
    <property type="entry name" value="EUKARYOTIC TRANSLATION INITIATION FACTOR 4 GAMMA"/>
    <property type="match status" value="1"/>
</dbReference>
<name>A0AAD8YND5_9TELE</name>
<feature type="domain" description="MIF4G" evidence="2">
    <location>
        <begin position="505"/>
        <end position="751"/>
    </location>
</feature>
<dbReference type="AlphaFoldDB" id="A0AAD8YND5"/>
<feature type="compositionally biased region" description="Basic and acidic residues" evidence="1">
    <location>
        <begin position="469"/>
        <end position="480"/>
    </location>
</feature>
<dbReference type="EMBL" id="JAROKS010000238">
    <property type="protein sequence ID" value="KAK1784378.1"/>
    <property type="molecule type" value="Genomic_DNA"/>
</dbReference>
<sequence length="757" mass="84364">MEIEVYKHHLETDLRAVRACQTADRYDIQPQNQQLRALLFNTSSDAAKVRTKHSLSFSRSLRCRQPQPAIPSNSASFRPVSSQPIMMFLTPMPFTSSQTGQYYVLQYYVPQYHHSGLPYVGHPQQYSVQPTGPSTFYPGLFPADCPLAYDANNLLFAKIRIRDPNQDGKDITEEIMSGVGISQNTSPPVGRPCTTPYCSTVLPHSHSNPPDLPRDSLYTDSPRKGPQLNSQVAEQGNVSVGLALEAHCPAKAASPAAGEAVASGTLTPSLPSSTAAPSGLTLPGQAVIEAVQACGSLHWGRAERDWEGARAISLSNTWKKPKEDTPVGQAQCPDREVIPLSRCSLYPSLHAEPELKDGKRQYDRDFLLAFQFMPACMQKPEGLPPISDVVLDKIKQNKLPLQQVGPRIIARDPGFNPASADFSRGNSWRQGVHRWGPRRLPPRKIITNVSVNDEVQLKKAENAWKPGRKRENTQNPRDPENSGQHLTPLCPVFRFQSHSLLWSLFQKVRSILNKLTPQMFNQLMKQVMDLTIDTEERLKGVVDLVFEKAIDEPSFSMVYGNMCSCLAMLKVPMADKPTSTVGFPKAAAETAVRRNQEERGLKSGSSAGRRPGRYRVQTRCFLLLSLSLVTPRKASERGEAGGEIWRRRRTRPTGGSIGNIKFIGELFKLHMLSEAIMHDCVVKLFMNHSEESLERLCHLLTAIGKDLDLEEGQAESTPDRIESPKMDHYFKYIEKTVKERKGFLTHSVPAPGRHRPA</sequence>
<dbReference type="SUPFAM" id="SSF48371">
    <property type="entry name" value="ARM repeat"/>
    <property type="match status" value="1"/>
</dbReference>
<evidence type="ECO:0000259" key="2">
    <source>
        <dbReference type="SMART" id="SM00543"/>
    </source>
</evidence>
<dbReference type="InterPro" id="IPR003890">
    <property type="entry name" value="MIF4G-like_typ-3"/>
</dbReference>
<dbReference type="GO" id="GO:0003743">
    <property type="term" value="F:translation initiation factor activity"/>
    <property type="evidence" value="ECO:0007669"/>
    <property type="project" value="TreeGrafter"/>
</dbReference>
<feature type="compositionally biased region" description="Basic and acidic residues" evidence="1">
    <location>
        <begin position="591"/>
        <end position="601"/>
    </location>
</feature>
<feature type="region of interest" description="Disordered" evidence="1">
    <location>
        <begin position="179"/>
        <end position="232"/>
    </location>
</feature>
<evidence type="ECO:0000313" key="3">
    <source>
        <dbReference type="EMBL" id="KAK1784378.1"/>
    </source>
</evidence>
<dbReference type="InterPro" id="IPR016024">
    <property type="entry name" value="ARM-type_fold"/>
</dbReference>
<accession>A0AAD8YND5</accession>
<dbReference type="Proteomes" id="UP001239994">
    <property type="component" value="Unassembled WGS sequence"/>
</dbReference>
<organism evidence="3 4">
    <name type="scientific">Electrophorus voltai</name>
    <dbReference type="NCBI Taxonomy" id="2609070"/>
    <lineage>
        <taxon>Eukaryota</taxon>
        <taxon>Metazoa</taxon>
        <taxon>Chordata</taxon>
        <taxon>Craniata</taxon>
        <taxon>Vertebrata</taxon>
        <taxon>Euteleostomi</taxon>
        <taxon>Actinopterygii</taxon>
        <taxon>Neopterygii</taxon>
        <taxon>Teleostei</taxon>
        <taxon>Ostariophysi</taxon>
        <taxon>Gymnotiformes</taxon>
        <taxon>Gymnotoidei</taxon>
        <taxon>Gymnotidae</taxon>
        <taxon>Electrophorus</taxon>
    </lineage>
</organism>
<feature type="non-terminal residue" evidence="3">
    <location>
        <position position="757"/>
    </location>
</feature>
<protein>
    <recommendedName>
        <fullName evidence="2">MIF4G domain-containing protein</fullName>
    </recommendedName>
</protein>
<feature type="region of interest" description="Disordered" evidence="1">
    <location>
        <begin position="590"/>
        <end position="611"/>
    </location>
</feature>
<dbReference type="GO" id="GO:0016281">
    <property type="term" value="C:eukaryotic translation initiation factor 4F complex"/>
    <property type="evidence" value="ECO:0007669"/>
    <property type="project" value="TreeGrafter"/>
</dbReference>
<dbReference type="Gene3D" id="1.25.40.180">
    <property type="match status" value="1"/>
</dbReference>
<comment type="caution">
    <text evidence="3">The sequence shown here is derived from an EMBL/GenBank/DDBJ whole genome shotgun (WGS) entry which is preliminary data.</text>
</comment>
<dbReference type="PANTHER" id="PTHR23253:SF23">
    <property type="entry name" value="EUKARYOTIC TRANSLATION INITIATION FACTOR 4 GAMMA 3"/>
    <property type="match status" value="1"/>
</dbReference>
<reference evidence="3" key="1">
    <citation type="submission" date="2023-03" db="EMBL/GenBank/DDBJ databases">
        <title>Electrophorus voltai genome.</title>
        <authorList>
            <person name="Bian C."/>
        </authorList>
    </citation>
    <scope>NUCLEOTIDE SEQUENCE</scope>
    <source>
        <strain evidence="3">CB-2022</strain>
        <tissue evidence="3">Muscle</tissue>
    </source>
</reference>
<gene>
    <name evidence="3" type="ORF">P4O66_016982</name>
</gene>